<name>A0A1G2NEJ2_9BACT</name>
<organism evidence="10 11">
    <name type="scientific">Candidatus Taylorbacteria bacterium RIFCSPLOWO2_01_FULL_48_100</name>
    <dbReference type="NCBI Taxonomy" id="1802322"/>
    <lineage>
        <taxon>Bacteria</taxon>
        <taxon>Candidatus Tayloriibacteriota</taxon>
    </lineage>
</organism>
<dbReference type="PRINTS" id="PR01040">
    <property type="entry name" value="TRNASYNTHTYR"/>
</dbReference>
<keyword evidence="6 9" id="KW-0030">Aminoacyl-tRNA synthetase</keyword>
<evidence type="ECO:0000256" key="1">
    <source>
        <dbReference type="ARBA" id="ARBA00013160"/>
    </source>
</evidence>
<reference evidence="10 11" key="1">
    <citation type="journal article" date="2016" name="Nat. Commun.">
        <title>Thousands of microbial genomes shed light on interconnected biogeochemical processes in an aquifer system.</title>
        <authorList>
            <person name="Anantharaman K."/>
            <person name="Brown C.T."/>
            <person name="Hug L.A."/>
            <person name="Sharon I."/>
            <person name="Castelle C.J."/>
            <person name="Probst A.J."/>
            <person name="Thomas B.C."/>
            <person name="Singh A."/>
            <person name="Wilkins M.J."/>
            <person name="Karaoz U."/>
            <person name="Brodie E.L."/>
            <person name="Williams K.H."/>
            <person name="Hubbard S.S."/>
            <person name="Banfield J.F."/>
        </authorList>
    </citation>
    <scope>NUCLEOTIDE SEQUENCE [LARGE SCALE GENOMIC DNA]</scope>
</reference>
<accession>A0A1G2NEJ2</accession>
<dbReference type="InterPro" id="IPR001412">
    <property type="entry name" value="aa-tRNA-synth_I_CS"/>
</dbReference>
<gene>
    <name evidence="10" type="ORF">A2938_02540</name>
</gene>
<dbReference type="GO" id="GO:0005524">
    <property type="term" value="F:ATP binding"/>
    <property type="evidence" value="ECO:0007669"/>
    <property type="project" value="UniProtKB-KW"/>
</dbReference>
<dbReference type="GO" id="GO:0006437">
    <property type="term" value="P:tyrosyl-tRNA aminoacylation"/>
    <property type="evidence" value="ECO:0007669"/>
    <property type="project" value="UniProtKB-UniRule"/>
</dbReference>
<dbReference type="EC" id="6.1.1.1" evidence="1 8"/>
<evidence type="ECO:0000256" key="8">
    <source>
        <dbReference type="NCBIfam" id="TIGR00234"/>
    </source>
</evidence>
<keyword evidence="4 9" id="KW-0067">ATP-binding</keyword>
<evidence type="ECO:0000256" key="7">
    <source>
        <dbReference type="ARBA" id="ARBA00048248"/>
    </source>
</evidence>
<sequence length="396" mass="43967">MKEEAIKELLTRGVERIYPNAEFLEAHLKSSEPLSLYLGIDPTGPTLHLGHIIPLLKLAQFQELGHKIILLIGDFTGMIGDPTGKSATRKKLTRDEVLSNAKLYKEQASRIIKFNGENSAVLRYNSEWLGKLTFTEVLELCSNMTHSQAIKRDMFQKRIAEGKDLFLHELLYPLMQGYDSVVMGVDGEIGGNDQTFNMLAGRDLAKKINKKEKFVFATKLLTDSVGGKMGKTEGNMVAITDSPADMFGKVMSWPDSMILIGFELCTRVSLNEIEEIKSALSRGENPKDAKTRLAFEIVALLKGKEDAEKAHSEFAAAFSDGKPKEFVEIKISSAQTLSDALIEKKIVESKTELRRLIADGAITSVATGEKTVESFLKNPPAGEYRIGKHRFIKIVK</sequence>
<evidence type="ECO:0000313" key="11">
    <source>
        <dbReference type="Proteomes" id="UP000177797"/>
    </source>
</evidence>
<dbReference type="GO" id="GO:0004831">
    <property type="term" value="F:tyrosine-tRNA ligase activity"/>
    <property type="evidence" value="ECO:0007669"/>
    <property type="project" value="UniProtKB-UniRule"/>
</dbReference>
<comment type="catalytic activity">
    <reaction evidence="7">
        <text>tRNA(Tyr) + L-tyrosine + ATP = L-tyrosyl-tRNA(Tyr) + AMP + diphosphate + H(+)</text>
        <dbReference type="Rhea" id="RHEA:10220"/>
        <dbReference type="Rhea" id="RHEA-COMP:9706"/>
        <dbReference type="Rhea" id="RHEA-COMP:9707"/>
        <dbReference type="ChEBI" id="CHEBI:15378"/>
        <dbReference type="ChEBI" id="CHEBI:30616"/>
        <dbReference type="ChEBI" id="CHEBI:33019"/>
        <dbReference type="ChEBI" id="CHEBI:58315"/>
        <dbReference type="ChEBI" id="CHEBI:78442"/>
        <dbReference type="ChEBI" id="CHEBI:78536"/>
        <dbReference type="ChEBI" id="CHEBI:456215"/>
        <dbReference type="EC" id="6.1.1.1"/>
    </reaction>
</comment>
<dbReference type="Proteomes" id="UP000177797">
    <property type="component" value="Unassembled WGS sequence"/>
</dbReference>
<evidence type="ECO:0000256" key="2">
    <source>
        <dbReference type="ARBA" id="ARBA00022598"/>
    </source>
</evidence>
<dbReference type="Gene3D" id="1.10.240.10">
    <property type="entry name" value="Tyrosyl-Transfer RNA Synthetase"/>
    <property type="match status" value="1"/>
</dbReference>
<dbReference type="AlphaFoldDB" id="A0A1G2NEJ2"/>
<evidence type="ECO:0000256" key="4">
    <source>
        <dbReference type="ARBA" id="ARBA00022840"/>
    </source>
</evidence>
<dbReference type="InterPro" id="IPR036986">
    <property type="entry name" value="S4_RNA-bd_sf"/>
</dbReference>
<dbReference type="GO" id="GO:0005829">
    <property type="term" value="C:cytosol"/>
    <property type="evidence" value="ECO:0007669"/>
    <property type="project" value="TreeGrafter"/>
</dbReference>
<dbReference type="NCBIfam" id="TIGR00234">
    <property type="entry name" value="tyrS"/>
    <property type="match status" value="1"/>
</dbReference>
<keyword evidence="5 9" id="KW-0648">Protein biosynthesis</keyword>
<proteinExistence type="inferred from homology"/>
<evidence type="ECO:0000256" key="3">
    <source>
        <dbReference type="ARBA" id="ARBA00022741"/>
    </source>
</evidence>
<evidence type="ECO:0000256" key="6">
    <source>
        <dbReference type="ARBA" id="ARBA00023146"/>
    </source>
</evidence>
<dbReference type="InterPro" id="IPR024088">
    <property type="entry name" value="Tyr-tRNA-ligase_bac-type"/>
</dbReference>
<dbReference type="InterPro" id="IPR014729">
    <property type="entry name" value="Rossmann-like_a/b/a_fold"/>
</dbReference>
<keyword evidence="2 9" id="KW-0436">Ligase</keyword>
<dbReference type="EMBL" id="MHSA01000021">
    <property type="protein sequence ID" value="OHA33879.1"/>
    <property type="molecule type" value="Genomic_DNA"/>
</dbReference>
<evidence type="ECO:0000256" key="9">
    <source>
        <dbReference type="RuleBase" id="RU363036"/>
    </source>
</evidence>
<dbReference type="InterPro" id="IPR002307">
    <property type="entry name" value="Tyr-tRNA-ligase"/>
</dbReference>
<dbReference type="SUPFAM" id="SSF52374">
    <property type="entry name" value="Nucleotidylyl transferase"/>
    <property type="match status" value="1"/>
</dbReference>
<keyword evidence="3 9" id="KW-0547">Nucleotide-binding</keyword>
<dbReference type="PANTHER" id="PTHR11766:SF1">
    <property type="entry name" value="TYROSINE--TRNA LIGASE"/>
    <property type="match status" value="1"/>
</dbReference>
<evidence type="ECO:0000313" key="10">
    <source>
        <dbReference type="EMBL" id="OHA33879.1"/>
    </source>
</evidence>
<dbReference type="Pfam" id="PF00579">
    <property type="entry name" value="tRNA-synt_1b"/>
    <property type="match status" value="1"/>
</dbReference>
<dbReference type="GO" id="GO:0003723">
    <property type="term" value="F:RNA binding"/>
    <property type="evidence" value="ECO:0007669"/>
    <property type="project" value="InterPro"/>
</dbReference>
<dbReference type="Gene3D" id="3.10.290.10">
    <property type="entry name" value="RNA-binding S4 domain"/>
    <property type="match status" value="1"/>
</dbReference>
<dbReference type="PANTHER" id="PTHR11766">
    <property type="entry name" value="TYROSYL-TRNA SYNTHETASE"/>
    <property type="match status" value="1"/>
</dbReference>
<dbReference type="InterPro" id="IPR002305">
    <property type="entry name" value="aa-tRNA-synth_Ic"/>
</dbReference>
<dbReference type="CDD" id="cd00805">
    <property type="entry name" value="TyrRS_core"/>
    <property type="match status" value="1"/>
</dbReference>
<dbReference type="Gene3D" id="3.40.50.620">
    <property type="entry name" value="HUPs"/>
    <property type="match status" value="1"/>
</dbReference>
<evidence type="ECO:0000256" key="5">
    <source>
        <dbReference type="ARBA" id="ARBA00022917"/>
    </source>
</evidence>
<protein>
    <recommendedName>
        <fullName evidence="1 8">Tyrosine--tRNA ligase</fullName>
        <ecNumber evidence="1 8">6.1.1.1</ecNumber>
    </recommendedName>
</protein>
<comment type="caution">
    <text evidence="10">The sequence shown here is derived from an EMBL/GenBank/DDBJ whole genome shotgun (WGS) entry which is preliminary data.</text>
</comment>
<dbReference type="PROSITE" id="PS00178">
    <property type="entry name" value="AA_TRNA_LIGASE_I"/>
    <property type="match status" value="1"/>
</dbReference>
<comment type="similarity">
    <text evidence="9">Belongs to the class-I aminoacyl-tRNA synthetase family.</text>
</comment>